<evidence type="ECO:0000256" key="1">
    <source>
        <dbReference type="SAM" id="Phobius"/>
    </source>
</evidence>
<dbReference type="EMBL" id="FOFA01000009">
    <property type="protein sequence ID" value="SER17799.1"/>
    <property type="molecule type" value="Genomic_DNA"/>
</dbReference>
<evidence type="ECO:0000259" key="2">
    <source>
        <dbReference type="Pfam" id="PF12158"/>
    </source>
</evidence>
<dbReference type="STRING" id="1036181.SAMN05421756_109220"/>
<accession>A0A1H9M2Q6</accession>
<dbReference type="Proteomes" id="UP000198504">
    <property type="component" value="Unassembled WGS sequence"/>
</dbReference>
<keyword evidence="4" id="KW-1185">Reference proteome</keyword>
<evidence type="ECO:0000313" key="4">
    <source>
        <dbReference type="Proteomes" id="UP000198504"/>
    </source>
</evidence>
<evidence type="ECO:0000313" key="3">
    <source>
        <dbReference type="EMBL" id="SER17799.1"/>
    </source>
</evidence>
<protein>
    <recommendedName>
        <fullName evidence="2">DUF3592 domain-containing protein</fullName>
    </recommendedName>
</protein>
<feature type="transmembrane region" description="Helical" evidence="1">
    <location>
        <begin position="124"/>
        <end position="150"/>
    </location>
</feature>
<reference evidence="4" key="1">
    <citation type="submission" date="2016-10" db="EMBL/GenBank/DDBJ databases">
        <authorList>
            <person name="Varghese N."/>
            <person name="Submissions S."/>
        </authorList>
    </citation>
    <scope>NUCLEOTIDE SEQUENCE [LARGE SCALE GENOMIC DNA]</scope>
    <source>
        <strain evidence="4">CGMCC 4.6856</strain>
    </source>
</reference>
<dbReference type="InterPro" id="IPR021994">
    <property type="entry name" value="DUF3592"/>
</dbReference>
<dbReference type="Pfam" id="PF12158">
    <property type="entry name" value="DUF3592"/>
    <property type="match status" value="1"/>
</dbReference>
<dbReference type="AlphaFoldDB" id="A0A1H9M2Q6"/>
<gene>
    <name evidence="3" type="ORF">SAMN05421756_109220</name>
</gene>
<keyword evidence="1" id="KW-0812">Transmembrane</keyword>
<keyword evidence="1" id="KW-1133">Transmembrane helix</keyword>
<dbReference type="OrthoDB" id="4214370at2"/>
<organism evidence="3 4">
    <name type="scientific">Microlunatus flavus</name>
    <dbReference type="NCBI Taxonomy" id="1036181"/>
    <lineage>
        <taxon>Bacteria</taxon>
        <taxon>Bacillati</taxon>
        <taxon>Actinomycetota</taxon>
        <taxon>Actinomycetes</taxon>
        <taxon>Propionibacteriales</taxon>
        <taxon>Propionibacteriaceae</taxon>
        <taxon>Microlunatus</taxon>
    </lineage>
</organism>
<proteinExistence type="predicted"/>
<sequence>MSFGRAFRLVAVALGGLAVVLTIICVVNVVRTRAFLADSVVATGQVVELVARQSCEDDQDDEDRRVCTIAYAPRIFFTTADGRDVDFVSGTASSPPSYAEGDVVDVRYRPARPADARIDSVAGVWLAVIITGSLAVVFAGMCAVWVVLAVRFRRE</sequence>
<keyword evidence="1" id="KW-0472">Membrane</keyword>
<name>A0A1H9M2Q6_9ACTN</name>
<feature type="transmembrane region" description="Helical" evidence="1">
    <location>
        <begin position="7"/>
        <end position="30"/>
    </location>
</feature>
<feature type="domain" description="DUF3592" evidence="2">
    <location>
        <begin position="43"/>
        <end position="120"/>
    </location>
</feature>
<dbReference type="RefSeq" id="WP_091185009.1">
    <property type="nucleotide sequence ID" value="NZ_FOFA01000009.1"/>
</dbReference>